<name>A0ABT2VJH5_9ALTE</name>
<evidence type="ECO:0000313" key="7">
    <source>
        <dbReference type="EMBL" id="MCU7553390.1"/>
    </source>
</evidence>
<dbReference type="Gene3D" id="3.40.1170.60">
    <property type="match status" value="1"/>
</dbReference>
<dbReference type="PANTHER" id="PTHR11076:SF34">
    <property type="entry name" value="PROTEIN UMUC"/>
    <property type="match status" value="1"/>
</dbReference>
<dbReference type="SUPFAM" id="SSF56672">
    <property type="entry name" value="DNA/RNA polymerases"/>
    <property type="match status" value="1"/>
</dbReference>
<keyword evidence="4" id="KW-0234">DNA repair</keyword>
<evidence type="ECO:0000256" key="2">
    <source>
        <dbReference type="ARBA" id="ARBA00022763"/>
    </source>
</evidence>
<dbReference type="InterPro" id="IPR025188">
    <property type="entry name" value="DUF4113"/>
</dbReference>
<dbReference type="InterPro" id="IPR043502">
    <property type="entry name" value="DNA/RNA_pol_sf"/>
</dbReference>
<comment type="caution">
    <text evidence="7">The sequence shown here is derived from an EMBL/GenBank/DDBJ whole genome shotgun (WGS) entry which is preliminary data.</text>
</comment>
<dbReference type="InterPro" id="IPR050116">
    <property type="entry name" value="DNA_polymerase-Y"/>
</dbReference>
<keyword evidence="5" id="KW-0742">SOS response</keyword>
<organism evidence="7 8">
    <name type="scientific">Alteromonas salexigens</name>
    <dbReference type="NCBI Taxonomy" id="2982530"/>
    <lineage>
        <taxon>Bacteria</taxon>
        <taxon>Pseudomonadati</taxon>
        <taxon>Pseudomonadota</taxon>
        <taxon>Gammaproteobacteria</taxon>
        <taxon>Alteromonadales</taxon>
        <taxon>Alteromonadaceae</taxon>
        <taxon>Alteromonas/Salinimonas group</taxon>
        <taxon>Alteromonas</taxon>
    </lineage>
</organism>
<proteinExistence type="inferred from homology"/>
<dbReference type="Pfam" id="PF11799">
    <property type="entry name" value="IMS_C"/>
    <property type="match status" value="1"/>
</dbReference>
<dbReference type="CDD" id="cd01700">
    <property type="entry name" value="PolY_Pol_V_umuC"/>
    <property type="match status" value="1"/>
</dbReference>
<evidence type="ECO:0000256" key="5">
    <source>
        <dbReference type="ARBA" id="ARBA00023236"/>
    </source>
</evidence>
<evidence type="ECO:0000256" key="4">
    <source>
        <dbReference type="ARBA" id="ARBA00023204"/>
    </source>
</evidence>
<evidence type="ECO:0000259" key="6">
    <source>
        <dbReference type="PROSITE" id="PS50173"/>
    </source>
</evidence>
<dbReference type="EMBL" id="JAOTJC010000004">
    <property type="protein sequence ID" value="MCU7553390.1"/>
    <property type="molecule type" value="Genomic_DNA"/>
</dbReference>
<dbReference type="Gene3D" id="1.10.150.20">
    <property type="entry name" value="5' to 3' exonuclease, C-terminal subdomain"/>
    <property type="match status" value="1"/>
</dbReference>
<dbReference type="PROSITE" id="PS50173">
    <property type="entry name" value="UMUC"/>
    <property type="match status" value="1"/>
</dbReference>
<dbReference type="Proteomes" id="UP001209257">
    <property type="component" value="Unassembled WGS sequence"/>
</dbReference>
<keyword evidence="2" id="KW-0227">DNA damage</keyword>
<accession>A0ABT2VJH5</accession>
<reference evidence="8" key="1">
    <citation type="submission" date="2023-07" db="EMBL/GenBank/DDBJ databases">
        <title>Study on multiphase classification of strain Alteromonas salexigens isolated from the Yellow Sea.</title>
        <authorList>
            <person name="Sun L."/>
        </authorList>
    </citation>
    <scope>NUCLEOTIDE SEQUENCE [LARGE SCALE GENOMIC DNA]</scope>
    <source>
        <strain evidence="8">ASW11-19</strain>
    </source>
</reference>
<evidence type="ECO:0000256" key="3">
    <source>
        <dbReference type="ARBA" id="ARBA00023199"/>
    </source>
</evidence>
<dbReference type="Gene3D" id="3.30.70.270">
    <property type="match status" value="1"/>
</dbReference>
<comment type="similarity">
    <text evidence="1">Belongs to the DNA polymerase type-Y family.</text>
</comment>
<gene>
    <name evidence="7" type="ORF">OCL06_02120</name>
</gene>
<evidence type="ECO:0000256" key="1">
    <source>
        <dbReference type="ARBA" id="ARBA00010945"/>
    </source>
</evidence>
<dbReference type="InterPro" id="IPR001126">
    <property type="entry name" value="UmuC"/>
</dbReference>
<keyword evidence="3" id="KW-0741">SOS mutagenesis</keyword>
<sequence length="419" mass="46685">MYALVDANSFYASAEKVFDPAIRNRPVVVLTNNDGCICALCDRAKQLGVKKFGPYYKVQKFLQQHGAVVRSSNYELYDDLSNKMMCIVGAFAPDMHVYSIDECFLNFGNWQPSAGWMHYANDIKQAVWQQLRLPVGVGLGTTPTLAKAASHAGKRLGNKNGLAVLDTPQRIQSILSQMHVSDIWGVGKRISARLEAQGISTAWQLAQCDPKSIRKQFSVETERTVRELNGTPCIAWDTERANKKQIYSTRAFGEKVTSHNALREALCWHAEKVAEKLRRQQSSAVTLTLFAHANPFASEGHYHKAIQHKFAHPTSDTRALVQVASQASVTLFKAGVLFHKCGLGAIEIVDDDLVQPDMFSQLSHNPKLMACMNSINRKYGNSAIGSAATGIQRSWSMKRNHLSPQFTTNWQHLPKIHCN</sequence>
<keyword evidence="8" id="KW-1185">Reference proteome</keyword>
<dbReference type="Pfam" id="PF00817">
    <property type="entry name" value="IMS"/>
    <property type="match status" value="1"/>
</dbReference>
<feature type="domain" description="UmuC" evidence="6">
    <location>
        <begin position="2"/>
        <end position="187"/>
    </location>
</feature>
<dbReference type="InterPro" id="IPR017961">
    <property type="entry name" value="DNA_pol_Y-fam_little_finger"/>
</dbReference>
<dbReference type="RefSeq" id="WP_262992089.1">
    <property type="nucleotide sequence ID" value="NZ_JAOTJC010000004.1"/>
</dbReference>
<evidence type="ECO:0000313" key="8">
    <source>
        <dbReference type="Proteomes" id="UP001209257"/>
    </source>
</evidence>
<dbReference type="InterPro" id="IPR043128">
    <property type="entry name" value="Rev_trsase/Diguanyl_cyclase"/>
</dbReference>
<protein>
    <submittedName>
        <fullName evidence="7">Y-family DNA polymerase</fullName>
    </submittedName>
</protein>
<dbReference type="PANTHER" id="PTHR11076">
    <property type="entry name" value="DNA REPAIR POLYMERASE UMUC / TRANSFERASE FAMILY MEMBER"/>
    <property type="match status" value="1"/>
</dbReference>
<dbReference type="Pfam" id="PF13438">
    <property type="entry name" value="DUF4113"/>
    <property type="match status" value="1"/>
</dbReference>